<accession>G8YUN8</accession>
<dbReference type="AlphaFoldDB" id="G8YUN8"/>
<reference evidence="2 3" key="1">
    <citation type="journal article" date="2012" name="G3 (Bethesda)">
        <title>Pichia sorbitophila, an interspecies yeast hybrid reveals early steps of genome resolution following polyploidization.</title>
        <authorList>
            <person name="Leh Louis V."/>
            <person name="Despons L."/>
            <person name="Friedrich A."/>
            <person name="Martin T."/>
            <person name="Durrens P."/>
            <person name="Casaregola S."/>
            <person name="Neuveglise C."/>
            <person name="Fairhead C."/>
            <person name="Marck C."/>
            <person name="Cruz J.A."/>
            <person name="Straub M.L."/>
            <person name="Kugler V."/>
            <person name="Sacerdot C."/>
            <person name="Uzunov Z."/>
            <person name="Thierry A."/>
            <person name="Weiss S."/>
            <person name="Bleykasten C."/>
            <person name="De Montigny J."/>
            <person name="Jacques N."/>
            <person name="Jung P."/>
            <person name="Lemaire M."/>
            <person name="Mallet S."/>
            <person name="Morel G."/>
            <person name="Richard G.F."/>
            <person name="Sarkar A."/>
            <person name="Savel G."/>
            <person name="Schacherer J."/>
            <person name="Seret M.L."/>
            <person name="Talla E."/>
            <person name="Samson G."/>
            <person name="Jubin C."/>
            <person name="Poulain J."/>
            <person name="Vacherie B."/>
            <person name="Barbe V."/>
            <person name="Pelletier E."/>
            <person name="Sherman D.J."/>
            <person name="Westhof E."/>
            <person name="Weissenbach J."/>
            <person name="Baret P.V."/>
            <person name="Wincker P."/>
            <person name="Gaillardin C."/>
            <person name="Dujon B."/>
            <person name="Souciet J.L."/>
        </authorList>
    </citation>
    <scope>NUCLEOTIDE SEQUENCE [LARGE SCALE GENOMIC DNA]</scope>
    <source>
        <strain evidence="3">ATCC MYA-4447 / BCRC 22081 / CBS 7064 / NBRC 10061 / NRRL Y-12695</strain>
    </source>
</reference>
<dbReference type="OrthoDB" id="4026481at2759"/>
<keyword evidence="3" id="KW-1185">Reference proteome</keyword>
<dbReference type="HOGENOM" id="CLU_2427800_0_0_1"/>
<evidence type="ECO:0000313" key="2">
    <source>
        <dbReference type="EMBL" id="CCE72571.1"/>
    </source>
</evidence>
<name>G8YUN8_PICSO</name>
<organism evidence="2 3">
    <name type="scientific">Pichia sorbitophila (strain ATCC MYA-4447 / BCRC 22081 / CBS 7064 / NBRC 10061 / NRRL Y-12695)</name>
    <name type="common">Hybrid yeast</name>
    <dbReference type="NCBI Taxonomy" id="559304"/>
    <lineage>
        <taxon>Eukaryota</taxon>
        <taxon>Fungi</taxon>
        <taxon>Dikarya</taxon>
        <taxon>Ascomycota</taxon>
        <taxon>Saccharomycotina</taxon>
        <taxon>Pichiomycetes</taxon>
        <taxon>Debaryomycetaceae</taxon>
        <taxon>Millerozyma</taxon>
    </lineage>
</organism>
<feature type="region of interest" description="Disordered" evidence="1">
    <location>
        <begin position="52"/>
        <end position="80"/>
    </location>
</feature>
<proteinExistence type="predicted"/>
<evidence type="ECO:0000256" key="1">
    <source>
        <dbReference type="SAM" id="MobiDB-lite"/>
    </source>
</evidence>
<gene>
    <name evidence="2" type="primary">Piso0_000155</name>
    <name evidence="2" type="ORF">GNLVRS01_PISO0A03190g</name>
</gene>
<protein>
    <submittedName>
        <fullName evidence="2">Piso0_000155 protein</fullName>
    </submittedName>
</protein>
<dbReference type="EMBL" id="FO082059">
    <property type="protein sequence ID" value="CCE72571.1"/>
    <property type="molecule type" value="Genomic_DNA"/>
</dbReference>
<evidence type="ECO:0000313" key="3">
    <source>
        <dbReference type="Proteomes" id="UP000005222"/>
    </source>
</evidence>
<dbReference type="Proteomes" id="UP000005222">
    <property type="component" value="Chromosome A"/>
</dbReference>
<dbReference type="OMA" id="KIHTETH"/>
<sequence length="91" mass="10836">MGNKRKSDDFIISNFDGNSQNEYIKKHQQQRIHSEEHLMTINLLMTSQKKLQRNMDQEEPMTGEKRDDSASEETSNWHQKPYWPVLTKIKS</sequence>
<dbReference type="InParanoid" id="G8YUN8"/>